<evidence type="ECO:0000313" key="1">
    <source>
        <dbReference type="EMBL" id="SAK00735.1"/>
    </source>
</evidence>
<proteinExistence type="predicted"/>
<sequence length="223" mass="24225">MRLAYVDSRLRRWQFGTVFSVDGDYVAMARVLSTIGDSGATSAVGLPDKNPQGRTGEPLWRAAQRDVLGAMHFMPRVAEVALGEAAYRVRRTSRACGERGARHDALRVVATPRGSGCVAASEGGGGRFVLRNQRPWPRRAAVPIGTGGFLVHLDSRQCRDDCLAVVADADERWPRCAGPAMATCAAACRGRRCLFWLARHRARVRPHVAHAALGRLRDEAGVV</sequence>
<evidence type="ECO:0000313" key="2">
    <source>
        <dbReference type="Proteomes" id="UP000196218"/>
    </source>
</evidence>
<comment type="caution">
    <text evidence="1">The sequence shown here is derived from an EMBL/GenBank/DDBJ whole genome shotgun (WGS) entry which is preliminary data.</text>
</comment>
<reference evidence="1 2" key="1">
    <citation type="submission" date="2016-04" db="EMBL/GenBank/DDBJ databases">
        <authorList>
            <person name="Peeters C."/>
        </authorList>
    </citation>
    <scope>NUCLEOTIDE SEQUENCE [LARGE SCALE GENOMIC DNA]</scope>
    <source>
        <strain evidence="1">LMG 29311</strain>
    </source>
</reference>
<name>A0ABD7LAA1_9BURK</name>
<protein>
    <submittedName>
        <fullName evidence="1">Uncharacterized protein</fullName>
    </submittedName>
</protein>
<dbReference type="Proteomes" id="UP000196218">
    <property type="component" value="Unassembled WGS sequence"/>
</dbReference>
<dbReference type="RefSeq" id="WP_140402364.1">
    <property type="nucleotide sequence ID" value="NZ_CADFDV010000001.1"/>
</dbReference>
<organism evidence="1 2">
    <name type="scientific">Burkholderia multivorans</name>
    <dbReference type="NCBI Taxonomy" id="87883"/>
    <lineage>
        <taxon>Bacteria</taxon>
        <taxon>Pseudomonadati</taxon>
        <taxon>Pseudomonadota</taxon>
        <taxon>Betaproteobacteria</taxon>
        <taxon>Burkholderiales</taxon>
        <taxon>Burkholderiaceae</taxon>
        <taxon>Burkholderia</taxon>
        <taxon>Burkholderia cepacia complex</taxon>
    </lineage>
</organism>
<gene>
    <name evidence="1" type="ORF">UA18_04836</name>
</gene>
<dbReference type="AlphaFoldDB" id="A0ABD7LAA1"/>
<accession>A0ABD7LAA1</accession>
<dbReference type="EMBL" id="FKJW01000005">
    <property type="protein sequence ID" value="SAK00735.1"/>
    <property type="molecule type" value="Genomic_DNA"/>
</dbReference>